<accession>A0A7S2Y2K3</accession>
<dbReference type="GO" id="GO:0005509">
    <property type="term" value="F:calcium ion binding"/>
    <property type="evidence" value="ECO:0007669"/>
    <property type="project" value="InterPro"/>
</dbReference>
<proteinExistence type="inferred from homology"/>
<dbReference type="SMART" id="SM00335">
    <property type="entry name" value="ANX"/>
    <property type="match status" value="3"/>
</dbReference>
<dbReference type="GO" id="GO:0005886">
    <property type="term" value="C:plasma membrane"/>
    <property type="evidence" value="ECO:0007669"/>
    <property type="project" value="TreeGrafter"/>
</dbReference>
<keyword evidence="3" id="KW-0041">Annexin</keyword>
<dbReference type="InterPro" id="IPR018502">
    <property type="entry name" value="Annexin_repeat"/>
</dbReference>
<dbReference type="InterPro" id="IPR001464">
    <property type="entry name" value="Annexin"/>
</dbReference>
<evidence type="ECO:0000313" key="4">
    <source>
        <dbReference type="EMBL" id="CAD9945415.1"/>
    </source>
</evidence>
<evidence type="ECO:0000256" key="3">
    <source>
        <dbReference type="ARBA" id="ARBA00023216"/>
    </source>
</evidence>
<name>A0A7S2Y2K3_9STRA</name>
<evidence type="ECO:0008006" key="5">
    <source>
        <dbReference type="Google" id="ProtNLM"/>
    </source>
</evidence>
<dbReference type="PANTHER" id="PTHR10502">
    <property type="entry name" value="ANNEXIN"/>
    <property type="match status" value="1"/>
</dbReference>
<gene>
    <name evidence="4" type="ORF">APAL1065_LOCUS2770</name>
</gene>
<protein>
    <recommendedName>
        <fullName evidence="5">Annexin</fullName>
    </recommendedName>
</protein>
<evidence type="ECO:0000256" key="1">
    <source>
        <dbReference type="ARBA" id="ARBA00007831"/>
    </source>
</evidence>
<organism evidence="4">
    <name type="scientific">Entomoneis paludosa</name>
    <dbReference type="NCBI Taxonomy" id="265537"/>
    <lineage>
        <taxon>Eukaryota</taxon>
        <taxon>Sar</taxon>
        <taxon>Stramenopiles</taxon>
        <taxon>Ochrophyta</taxon>
        <taxon>Bacillariophyta</taxon>
        <taxon>Bacillariophyceae</taxon>
        <taxon>Bacillariophycidae</taxon>
        <taxon>Entomoneidaceae</taxon>
        <taxon>Entomoneis</taxon>
    </lineage>
</organism>
<dbReference type="PANTHER" id="PTHR10502:SF102">
    <property type="entry name" value="ANNEXIN B11"/>
    <property type="match status" value="1"/>
</dbReference>
<comment type="similarity">
    <text evidence="1">Belongs to the annexin family.</text>
</comment>
<dbReference type="GO" id="GO:0001786">
    <property type="term" value="F:phosphatidylserine binding"/>
    <property type="evidence" value="ECO:0007669"/>
    <property type="project" value="TreeGrafter"/>
</dbReference>
<reference evidence="4" key="1">
    <citation type="submission" date="2021-01" db="EMBL/GenBank/DDBJ databases">
        <authorList>
            <person name="Corre E."/>
            <person name="Pelletier E."/>
            <person name="Niang G."/>
            <person name="Scheremetjew M."/>
            <person name="Finn R."/>
            <person name="Kale V."/>
            <person name="Holt S."/>
            <person name="Cochrane G."/>
            <person name="Meng A."/>
            <person name="Brown T."/>
            <person name="Cohen L."/>
        </authorList>
    </citation>
    <scope>NUCLEOTIDE SEQUENCE</scope>
    <source>
        <strain evidence="4">CCMP125</strain>
    </source>
</reference>
<dbReference type="Pfam" id="PF00191">
    <property type="entry name" value="Annexin"/>
    <property type="match status" value="3"/>
</dbReference>
<dbReference type="InterPro" id="IPR037104">
    <property type="entry name" value="Annexin_sf"/>
</dbReference>
<dbReference type="SUPFAM" id="SSF47874">
    <property type="entry name" value="Annexin"/>
    <property type="match status" value="1"/>
</dbReference>
<sequence length="344" mass="38837">MTIPLWPDFVMANDLSPDGFGSEIDEICEEIESATKGLGANRQRVIDALATQDSEKRSMISMRYMELYGDDHKKFKNMADLMAKEFSGDFGTALEYLALPPHQAECLMLRKAMKGIGADVDIIWSIMAGRTNDEMEMLKKTFFQMFDKDLSKLLAGELHGNMERLVFNCLQAAEEGYDPEYHTPEKARDDAEAIHKFGQGRLGTNEKGIFKILCASPPQHLELINKEYADKYGYALWKAMEKELGGMGEKNLRQATLYLVGMKTKPHETMSKLIDQACRGFGTNEDLLTCCLIRFQPHLANINACHIEEYSKSIHALIRSEAGGKYKTLLLQIVNTVWPEEGVE</sequence>
<evidence type="ECO:0000256" key="2">
    <source>
        <dbReference type="ARBA" id="ARBA00022737"/>
    </source>
</evidence>
<dbReference type="PROSITE" id="PS51897">
    <property type="entry name" value="ANNEXIN_2"/>
    <property type="match status" value="2"/>
</dbReference>
<dbReference type="Gene3D" id="1.10.220.10">
    <property type="entry name" value="Annexin"/>
    <property type="match status" value="4"/>
</dbReference>
<dbReference type="GO" id="GO:0005737">
    <property type="term" value="C:cytoplasm"/>
    <property type="evidence" value="ECO:0007669"/>
    <property type="project" value="TreeGrafter"/>
</dbReference>
<dbReference type="PRINTS" id="PR00196">
    <property type="entry name" value="ANNEXIN"/>
</dbReference>
<keyword evidence="2" id="KW-0677">Repeat</keyword>
<dbReference type="GO" id="GO:0005544">
    <property type="term" value="F:calcium-dependent phospholipid binding"/>
    <property type="evidence" value="ECO:0007669"/>
    <property type="project" value="InterPro"/>
</dbReference>
<dbReference type="AlphaFoldDB" id="A0A7S2Y2K3"/>
<dbReference type="EMBL" id="HBHT01004161">
    <property type="protein sequence ID" value="CAD9945415.1"/>
    <property type="molecule type" value="Transcribed_RNA"/>
</dbReference>